<evidence type="ECO:0000256" key="5">
    <source>
        <dbReference type="ARBA" id="ARBA00023242"/>
    </source>
</evidence>
<accession>A0AAU9UT88</accession>
<dbReference type="SUPFAM" id="SSF140996">
    <property type="entry name" value="Hermes dimerisation domain"/>
    <property type="match status" value="1"/>
</dbReference>
<dbReference type="PANTHER" id="PTHR46481">
    <property type="entry name" value="ZINC FINGER BED DOMAIN-CONTAINING PROTEIN 4"/>
    <property type="match status" value="1"/>
</dbReference>
<keyword evidence="2" id="KW-0479">Metal-binding</keyword>
<evidence type="ECO:0000256" key="1">
    <source>
        <dbReference type="ARBA" id="ARBA00004123"/>
    </source>
</evidence>
<sequence length="329" mass="37876">MWYSLRGSYGYITVATTWHRVIQDIVMFGLRNLSLQQHERVYTTDDYISIMKNCKKSNPLKVVRMTSDKFLRTETLETKITNRKLCEKKKLSFKSSVSNLTKHLKKKNPLINLIRRNNVDSTSIPDTSTYDQSLNPIPSTSTIKPANVPAGPAALGTNTVHVAIQPGYRYIASYIYKKNADMCKSDIDQLIMDLFIIDFQRFRILEEKGFRKLLQSAFPFYTIPTRKYFSNNILPSRYESLRAVKMKEVENEVESICLTSDIWTSITNDSYMAVTGHYIDRRECKLKSVLLECVLLEGSHTSVNLAAKLLRVTEEWKVTQKNILAVTDN</sequence>
<organism evidence="6 7">
    <name type="scientific">Euphydryas editha</name>
    <name type="common">Edith's checkerspot</name>
    <dbReference type="NCBI Taxonomy" id="104508"/>
    <lineage>
        <taxon>Eukaryota</taxon>
        <taxon>Metazoa</taxon>
        <taxon>Ecdysozoa</taxon>
        <taxon>Arthropoda</taxon>
        <taxon>Hexapoda</taxon>
        <taxon>Insecta</taxon>
        <taxon>Pterygota</taxon>
        <taxon>Neoptera</taxon>
        <taxon>Endopterygota</taxon>
        <taxon>Lepidoptera</taxon>
        <taxon>Glossata</taxon>
        <taxon>Ditrysia</taxon>
        <taxon>Papilionoidea</taxon>
        <taxon>Nymphalidae</taxon>
        <taxon>Nymphalinae</taxon>
        <taxon>Euphydryas</taxon>
    </lineage>
</organism>
<proteinExistence type="predicted"/>
<evidence type="ECO:0000256" key="4">
    <source>
        <dbReference type="ARBA" id="ARBA00022833"/>
    </source>
</evidence>
<evidence type="ECO:0000256" key="3">
    <source>
        <dbReference type="ARBA" id="ARBA00022771"/>
    </source>
</evidence>
<evidence type="ECO:0000256" key="2">
    <source>
        <dbReference type="ARBA" id="ARBA00022723"/>
    </source>
</evidence>
<keyword evidence="5" id="KW-0539">Nucleus</keyword>
<dbReference type="Proteomes" id="UP001153954">
    <property type="component" value="Unassembled WGS sequence"/>
</dbReference>
<comment type="subcellular location">
    <subcellularLocation>
        <location evidence="1">Nucleus</location>
    </subcellularLocation>
</comment>
<gene>
    <name evidence="6" type="ORF">EEDITHA_LOCUS15920</name>
</gene>
<dbReference type="AlphaFoldDB" id="A0AAU9UT88"/>
<dbReference type="InterPro" id="IPR052035">
    <property type="entry name" value="ZnF_BED_domain_contain"/>
</dbReference>
<reference evidence="6" key="1">
    <citation type="submission" date="2022-03" db="EMBL/GenBank/DDBJ databases">
        <authorList>
            <person name="Tunstrom K."/>
        </authorList>
    </citation>
    <scope>NUCLEOTIDE SEQUENCE</scope>
</reference>
<dbReference type="SUPFAM" id="SSF53098">
    <property type="entry name" value="Ribonuclease H-like"/>
    <property type="match status" value="1"/>
</dbReference>
<keyword evidence="4" id="KW-0862">Zinc</keyword>
<dbReference type="EMBL" id="CAKOGL010000023">
    <property type="protein sequence ID" value="CAH2101130.1"/>
    <property type="molecule type" value="Genomic_DNA"/>
</dbReference>
<comment type="caution">
    <text evidence="6">The sequence shown here is derived from an EMBL/GenBank/DDBJ whole genome shotgun (WGS) entry which is preliminary data.</text>
</comment>
<dbReference type="GO" id="GO:0008270">
    <property type="term" value="F:zinc ion binding"/>
    <property type="evidence" value="ECO:0007669"/>
    <property type="project" value="UniProtKB-KW"/>
</dbReference>
<dbReference type="InterPro" id="IPR012337">
    <property type="entry name" value="RNaseH-like_sf"/>
</dbReference>
<dbReference type="GO" id="GO:0005634">
    <property type="term" value="C:nucleus"/>
    <property type="evidence" value="ECO:0007669"/>
    <property type="project" value="UniProtKB-SubCell"/>
</dbReference>
<protein>
    <recommendedName>
        <fullName evidence="8">Transposase</fullName>
    </recommendedName>
</protein>
<keyword evidence="7" id="KW-1185">Reference proteome</keyword>
<evidence type="ECO:0008006" key="8">
    <source>
        <dbReference type="Google" id="ProtNLM"/>
    </source>
</evidence>
<evidence type="ECO:0000313" key="6">
    <source>
        <dbReference type="EMBL" id="CAH2101130.1"/>
    </source>
</evidence>
<evidence type="ECO:0000313" key="7">
    <source>
        <dbReference type="Proteomes" id="UP001153954"/>
    </source>
</evidence>
<name>A0AAU9UT88_EUPED</name>
<keyword evidence="3" id="KW-0863">Zinc-finger</keyword>
<dbReference type="PANTHER" id="PTHR46481:SF10">
    <property type="entry name" value="ZINC FINGER BED DOMAIN-CONTAINING PROTEIN 39"/>
    <property type="match status" value="1"/>
</dbReference>